<dbReference type="PANTHER" id="PTHR47197">
    <property type="entry name" value="PROTEIN NIRF"/>
    <property type="match status" value="1"/>
</dbReference>
<dbReference type="SUPFAM" id="SSF63829">
    <property type="entry name" value="Calcium-dependent phosphotriesterase"/>
    <property type="match status" value="1"/>
</dbReference>
<dbReference type="InterPro" id="IPR015943">
    <property type="entry name" value="WD40/YVTN_repeat-like_dom_sf"/>
</dbReference>
<gene>
    <name evidence="2" type="ORF">EFL95_11515</name>
</gene>
<dbReference type="Gene3D" id="2.130.10.10">
    <property type="entry name" value="YVTN repeat-like/Quinoprotein amine dehydrogenase"/>
    <property type="match status" value="2"/>
</dbReference>
<evidence type="ECO:0000313" key="3">
    <source>
        <dbReference type="Proteomes" id="UP000277094"/>
    </source>
</evidence>
<dbReference type="PROSITE" id="PS51257">
    <property type="entry name" value="PROKAR_LIPOPROTEIN"/>
    <property type="match status" value="1"/>
</dbReference>
<accession>A0A3N0DVF0</accession>
<evidence type="ECO:0000256" key="1">
    <source>
        <dbReference type="SAM" id="SignalP"/>
    </source>
</evidence>
<dbReference type="OrthoDB" id="3774126at2"/>
<keyword evidence="3" id="KW-1185">Reference proteome</keyword>
<protein>
    <recommendedName>
        <fullName evidence="4">YncE family protein</fullName>
    </recommendedName>
</protein>
<comment type="caution">
    <text evidence="2">The sequence shown here is derived from an EMBL/GenBank/DDBJ whole genome shotgun (WGS) entry which is preliminary data.</text>
</comment>
<feature type="signal peptide" evidence="1">
    <location>
        <begin position="1"/>
        <end position="20"/>
    </location>
</feature>
<keyword evidence="1" id="KW-0732">Signal</keyword>
<evidence type="ECO:0008006" key="4">
    <source>
        <dbReference type="Google" id="ProtNLM"/>
    </source>
</evidence>
<feature type="chain" id="PRO_5017929159" description="YncE family protein" evidence="1">
    <location>
        <begin position="21"/>
        <end position="311"/>
    </location>
</feature>
<dbReference type="InterPro" id="IPR051200">
    <property type="entry name" value="Host-pathogen_enzymatic-act"/>
</dbReference>
<evidence type="ECO:0000313" key="2">
    <source>
        <dbReference type="EMBL" id="RNL79595.1"/>
    </source>
</evidence>
<dbReference type="Proteomes" id="UP000277094">
    <property type="component" value="Unassembled WGS sequence"/>
</dbReference>
<proteinExistence type="predicted"/>
<organism evidence="2 3">
    <name type="scientific">Nocardioides marmorisolisilvae</name>
    <dbReference type="NCBI Taxonomy" id="1542737"/>
    <lineage>
        <taxon>Bacteria</taxon>
        <taxon>Bacillati</taxon>
        <taxon>Actinomycetota</taxon>
        <taxon>Actinomycetes</taxon>
        <taxon>Propionibacteriales</taxon>
        <taxon>Nocardioidaceae</taxon>
        <taxon>Nocardioides</taxon>
    </lineage>
</organism>
<reference evidence="2 3" key="1">
    <citation type="submission" date="2018-11" db="EMBL/GenBank/DDBJ databases">
        <authorList>
            <person name="Li F."/>
        </authorList>
    </citation>
    <scope>NUCLEOTIDE SEQUENCE [LARGE SCALE GENOMIC DNA]</scope>
    <source>
        <strain evidence="2 3">KIS18-7</strain>
    </source>
</reference>
<dbReference type="PANTHER" id="PTHR47197:SF3">
    <property type="entry name" value="DIHYDRO-HEME D1 DEHYDROGENASE"/>
    <property type="match status" value="1"/>
</dbReference>
<dbReference type="EMBL" id="RJSG01000002">
    <property type="protein sequence ID" value="RNL79595.1"/>
    <property type="molecule type" value="Genomic_DNA"/>
</dbReference>
<sequence>MRRLIALVVGLLLLAGCGQAATPRAKPWVKVGAGPVGVAATEDGTVWAVGADSSTLARVVSGSRITATLTAAIGSTPLRIAAGENALWVTSFGDGSLLKIDPATAKVLTTTPMGAGAEGVTTGLGFVWVVAQDAGLLLKVRPSDAKVVQRIDVGVGARLVATSADAVWVSQFRTSQVLRIDPATGKVTTSGAVCSSPQGLAPAADKVWVTCTSQDKVVAIDPKTLEVLTTVNVPGQPDPVRIAPDGSVLVGVEDGPTLVTLDPTDGHVLRSKKVGNQPPLDDRANIDLAITDGKAWLSSYRNGRLYRVALP</sequence>
<dbReference type="AlphaFoldDB" id="A0A3N0DVF0"/>
<dbReference type="RefSeq" id="WP_123234097.1">
    <property type="nucleotide sequence ID" value="NZ_RJSG01000002.1"/>
</dbReference>
<name>A0A3N0DVF0_9ACTN</name>